<accession>M7N2C7</accession>
<dbReference type="EMBL" id="AODQ01000114">
    <property type="protein sequence ID" value="EMR01462.1"/>
    <property type="molecule type" value="Genomic_DNA"/>
</dbReference>
<evidence type="ECO:0000313" key="3">
    <source>
        <dbReference type="EMBL" id="EMR01462.1"/>
    </source>
</evidence>
<feature type="region of interest" description="Disordered" evidence="2">
    <location>
        <begin position="90"/>
        <end position="149"/>
    </location>
</feature>
<protein>
    <submittedName>
        <fullName evidence="3">Uncharacterized protein</fullName>
    </submittedName>
</protein>
<feature type="coiled-coil region" evidence="1">
    <location>
        <begin position="14"/>
        <end position="61"/>
    </location>
</feature>
<feature type="compositionally biased region" description="Gly residues" evidence="2">
    <location>
        <begin position="127"/>
        <end position="149"/>
    </location>
</feature>
<gene>
    <name evidence="3" type="ORF">ADICEAN_03418</name>
</gene>
<reference evidence="3 4" key="1">
    <citation type="journal article" date="2013" name="Genome Announc.">
        <title>Draft Genome Sequence of Cesiribacter andamanensis Strain AMV16T, Isolated from a Soil Sample from a Mud Volcano in the Andaman Islands, India.</title>
        <authorList>
            <person name="Shivaji S."/>
            <person name="Ara S."/>
            <person name="Begum Z."/>
            <person name="Srinivas T.N."/>
            <person name="Singh A."/>
            <person name="Kumar Pinnaka A."/>
        </authorList>
    </citation>
    <scope>NUCLEOTIDE SEQUENCE [LARGE SCALE GENOMIC DNA]</scope>
    <source>
        <strain evidence="3 4">AMV16</strain>
    </source>
</reference>
<evidence type="ECO:0000313" key="4">
    <source>
        <dbReference type="Proteomes" id="UP000011910"/>
    </source>
</evidence>
<name>M7N2C7_9BACT</name>
<dbReference type="RefSeq" id="WP_009196801.1">
    <property type="nucleotide sequence ID" value="NZ_AODQ01000114.1"/>
</dbReference>
<organism evidence="3 4">
    <name type="scientific">Cesiribacter andamanensis AMV16</name>
    <dbReference type="NCBI Taxonomy" id="1279009"/>
    <lineage>
        <taxon>Bacteria</taxon>
        <taxon>Pseudomonadati</taxon>
        <taxon>Bacteroidota</taxon>
        <taxon>Cytophagia</taxon>
        <taxon>Cytophagales</taxon>
        <taxon>Cesiribacteraceae</taxon>
        <taxon>Cesiribacter</taxon>
    </lineage>
</organism>
<evidence type="ECO:0000256" key="2">
    <source>
        <dbReference type="SAM" id="MobiDB-lite"/>
    </source>
</evidence>
<keyword evidence="1" id="KW-0175">Coiled coil</keyword>
<feature type="compositionally biased region" description="Low complexity" evidence="2">
    <location>
        <begin position="96"/>
        <end position="126"/>
    </location>
</feature>
<keyword evidence="4" id="KW-1185">Reference proteome</keyword>
<dbReference type="AlphaFoldDB" id="M7N2C7"/>
<proteinExistence type="predicted"/>
<comment type="caution">
    <text evidence="3">The sequence shown here is derived from an EMBL/GenBank/DDBJ whole genome shotgun (WGS) entry which is preliminary data.</text>
</comment>
<dbReference type="Proteomes" id="UP000011910">
    <property type="component" value="Unassembled WGS sequence"/>
</dbReference>
<evidence type="ECO:0000256" key="1">
    <source>
        <dbReference type="SAM" id="Coils"/>
    </source>
</evidence>
<dbReference type="OrthoDB" id="982878at2"/>
<sequence>MEQHQNRGRLEDFLADLGRKLDQLLDRARHETEEGKIAERLDELRHSKEKLEKELHEFVQDDERWKEVQHRLQGAAQELKRAFEITFARRKGTENSGSAESSSGFGSQPHAPSSAPGSSGHPDTGSTTGGGGAPGTGGTAGAGGDTSIY</sequence>